<dbReference type="OrthoDB" id="9902522at2"/>
<dbReference type="Pfam" id="PF13125">
    <property type="entry name" value="DUF3958"/>
    <property type="match status" value="1"/>
</dbReference>
<name>A0A224XEP3_9LACT</name>
<evidence type="ECO:0000313" key="2">
    <source>
        <dbReference type="Proteomes" id="UP000218689"/>
    </source>
</evidence>
<accession>A0A224XEP3</accession>
<keyword evidence="2" id="KW-1185">Reference proteome</keyword>
<dbReference type="RefSeq" id="WP_094785390.1">
    <property type="nucleotide sequence ID" value="NZ_BEDT01000006.1"/>
</dbReference>
<comment type="caution">
    <text evidence="1">The sequence shown here is derived from an EMBL/GenBank/DDBJ whole genome shotgun (WGS) entry which is preliminary data.</text>
</comment>
<gene>
    <name evidence="1" type="ORF">RsY01_1994</name>
</gene>
<organism evidence="1 2">
    <name type="scientific">Pseudolactococcus reticulitermitis</name>
    <dbReference type="NCBI Taxonomy" id="2025039"/>
    <lineage>
        <taxon>Bacteria</taxon>
        <taxon>Bacillati</taxon>
        <taxon>Bacillota</taxon>
        <taxon>Bacilli</taxon>
        <taxon>Lactobacillales</taxon>
        <taxon>Streptococcaceae</taxon>
        <taxon>Pseudolactococcus</taxon>
    </lineage>
</organism>
<dbReference type="EMBL" id="BEDT01000006">
    <property type="protein sequence ID" value="GAX48372.1"/>
    <property type="molecule type" value="Genomic_DNA"/>
</dbReference>
<proteinExistence type="predicted"/>
<evidence type="ECO:0000313" key="1">
    <source>
        <dbReference type="EMBL" id="GAX48372.1"/>
    </source>
</evidence>
<protein>
    <submittedName>
        <fullName evidence="1">Uncharacterized protein</fullName>
    </submittedName>
</protein>
<reference evidence="2" key="1">
    <citation type="submission" date="2017-08" db="EMBL/GenBank/DDBJ databases">
        <title>Draft genome sequence of Lactococcus sp. strain Rs-Y01, isolated from the gut of the lower termite Reticulitermes speratus.</title>
        <authorList>
            <person name="Ohkuma M."/>
            <person name="Yuki M."/>
        </authorList>
    </citation>
    <scope>NUCLEOTIDE SEQUENCE [LARGE SCALE GENOMIC DNA]</scope>
    <source>
        <strain evidence="2">Rs-Y01</strain>
    </source>
</reference>
<dbReference type="InterPro" id="IPR025014">
    <property type="entry name" value="DUF3958"/>
</dbReference>
<dbReference type="AlphaFoldDB" id="A0A224XEP3"/>
<dbReference type="Proteomes" id="UP000218689">
    <property type="component" value="Unassembled WGS sequence"/>
</dbReference>
<sequence length="118" mass="14430">MATWEELNFRERELQEQEDRIMAETQQVESVTEYYRNFSQQEQRFFYDLSEKFYHTESELTSFLNQKMGELDFKTKRILSDLDQASEELQGNRRQIIYDLEELGYDRQKLAFEESEGR</sequence>